<accession>A0A8J4E9F2</accession>
<name>A0A8J4E9F2_9ACTN</name>
<dbReference type="InterPro" id="IPR027417">
    <property type="entry name" value="P-loop_NTPase"/>
</dbReference>
<proteinExistence type="predicted"/>
<feature type="domain" description="pPIWI-RE three-gene island" evidence="2">
    <location>
        <begin position="27"/>
        <end position="185"/>
    </location>
</feature>
<keyword evidence="4" id="KW-1185">Reference proteome</keyword>
<feature type="region of interest" description="Disordered" evidence="1">
    <location>
        <begin position="380"/>
        <end position="400"/>
    </location>
</feature>
<protein>
    <recommendedName>
        <fullName evidence="2">pPIWI-RE three-gene island domain-containing protein</fullName>
    </recommendedName>
</protein>
<dbReference type="RefSeq" id="WP_204010728.1">
    <property type="nucleotide sequence ID" value="NZ_BOPG01000101.1"/>
</dbReference>
<dbReference type="SUPFAM" id="SSF52540">
    <property type="entry name" value="P-loop containing nucleoside triphosphate hydrolases"/>
    <property type="match status" value="1"/>
</dbReference>
<sequence length="1148" mass="128905">MRSRNQWHRGLTELLRPTWPATLQSFTPGDLLNVEFGLYLLETVMPGRPAADAWTLFGGYPYGEAFGDVRTEEQRLMVRRARHYMWSLRRRRVWHSAIRDYQAVPRDLRGYDVKDVDTIPDRLTPARADERFDRYRELLTSPPMFERSTLPIAGTGEHWFPVRDRTYSVTFGDLAHGPAASRHDLTMPPVTNGEAITVNYTELEHAAEAMDRIEAANPDTKANSWLKRLRRVELLSRSEGTERFEPGQKLAIHQILHMVGMVGAGKSTLRDILAFVCADRQMKITIVVGDVAEALNIVGVFNTLGVRAAPILGHSTRERHIQRLHRRLATAGAANMLSHEHAGFAFVNSACPVDALRGLEADRPLRIREAPCAQLYPATKRDDTSGVMNDEHGESSARGRKAERHGCPLWARCPRHHGARELVDAAIWVATPASLIHSAVPAHQIDERMRYLELACQRSDLIIVDEADRVQMQLDTAFAPATTLVGRGQDSWLDEVHSHKITELVRLGRLQLSQQFIDDWINALNTVSTAADRLYGMLTRSKSLRHWIVADYFSAHTLHHWLLNTWFPDLAIDSADDLFHDTGLATDERARRRDHVSDILDRFRDQPLQPADADPSDTVTSTANELVALTLELLHSQSDRTRDRLRTTLLGLVEHDPAIEARIEQHAMQFEFTLVLAALHHRLDFMTMLWPRVEAALNLDATSNVLSRRPPKDYEPIIPESPMGNVLGFQFQLDDQVQEPGLTDARSGSLRFFRCNGLGRDLLLNLHEMPNVDDRPGPAVLLMSATSWAGTSSRYHIHHPVGAVLRPHKDEVDAILKTTFRKEFLYADGAGQVALQLSGTNPDLRPRVLTQMLRLLAEADPSLAGSTSKLADELADITDPDRRRILLLVGSYAESKRAASYLNAIPEWNGRVTVLVSDDADLDDAWQTLPRDPTVRTLRRGDVASFANAGGEILVAPLLAVERGHNIVLTGGKAAIGTVYFLARPHPRPDDIALAIQSVNDWAVRYVRSGNFRQMALACGTPDAAGREFRRRARHTWQRFLTRRLSWGSLPDDEKLAFTWDQLVVMWQVIGRLVRGGVPARVVFVDAAFAPREAGMQAEDTAETSLLLSMHNALHYYLSHVSNAEPVDQSLVRALYQPLYQALDTIDL</sequence>
<feature type="compositionally biased region" description="Basic and acidic residues" evidence="1">
    <location>
        <begin position="380"/>
        <end position="397"/>
    </location>
</feature>
<evidence type="ECO:0000259" key="2">
    <source>
        <dbReference type="Pfam" id="PF18155"/>
    </source>
</evidence>
<comment type="caution">
    <text evidence="3">The sequence shown here is derived from an EMBL/GenBank/DDBJ whole genome shotgun (WGS) entry which is preliminary data.</text>
</comment>
<evidence type="ECO:0000313" key="3">
    <source>
        <dbReference type="EMBL" id="GIJ63672.1"/>
    </source>
</evidence>
<dbReference type="AlphaFoldDB" id="A0A8J4E9F2"/>
<dbReference type="Proteomes" id="UP000612585">
    <property type="component" value="Unassembled WGS sequence"/>
</dbReference>
<dbReference type="Pfam" id="PF18155">
    <property type="entry name" value="pPIWI_RE_Z"/>
    <property type="match status" value="1"/>
</dbReference>
<organism evidence="3 4">
    <name type="scientific">Virgisporangium aurantiacum</name>
    <dbReference type="NCBI Taxonomy" id="175570"/>
    <lineage>
        <taxon>Bacteria</taxon>
        <taxon>Bacillati</taxon>
        <taxon>Actinomycetota</taxon>
        <taxon>Actinomycetes</taxon>
        <taxon>Micromonosporales</taxon>
        <taxon>Micromonosporaceae</taxon>
        <taxon>Virgisporangium</taxon>
    </lineage>
</organism>
<evidence type="ECO:0000313" key="4">
    <source>
        <dbReference type="Proteomes" id="UP000612585"/>
    </source>
</evidence>
<dbReference type="InterPro" id="IPR055254">
    <property type="entry name" value="pPIWI_RE_Z"/>
</dbReference>
<evidence type="ECO:0000256" key="1">
    <source>
        <dbReference type="SAM" id="MobiDB-lite"/>
    </source>
</evidence>
<gene>
    <name evidence="3" type="ORF">Vau01_111880</name>
</gene>
<reference evidence="3" key="1">
    <citation type="submission" date="2021-01" db="EMBL/GenBank/DDBJ databases">
        <title>Whole genome shotgun sequence of Virgisporangium aurantiacum NBRC 16421.</title>
        <authorList>
            <person name="Komaki H."/>
            <person name="Tamura T."/>
        </authorList>
    </citation>
    <scope>NUCLEOTIDE SEQUENCE</scope>
    <source>
        <strain evidence="3">NBRC 16421</strain>
    </source>
</reference>
<dbReference type="EMBL" id="BOPG01000101">
    <property type="protein sequence ID" value="GIJ63672.1"/>
    <property type="molecule type" value="Genomic_DNA"/>
</dbReference>